<dbReference type="AlphaFoldDB" id="A0A4V3UT87"/>
<dbReference type="Gene3D" id="3.20.20.140">
    <property type="entry name" value="Metal-dependent hydrolases"/>
    <property type="match status" value="1"/>
</dbReference>
<gene>
    <name evidence="6" type="ORF">B1806_10355</name>
</gene>
<feature type="domain" description="Amidohydrolase-related" evidence="5">
    <location>
        <begin position="35"/>
        <end position="331"/>
    </location>
</feature>
<proteinExistence type="predicted"/>
<dbReference type="GO" id="GO:0046872">
    <property type="term" value="F:metal ion binding"/>
    <property type="evidence" value="ECO:0007669"/>
    <property type="project" value="UniProtKB-KW"/>
</dbReference>
<dbReference type="GO" id="GO:0005829">
    <property type="term" value="C:cytosol"/>
    <property type="evidence" value="ECO:0007669"/>
    <property type="project" value="TreeGrafter"/>
</dbReference>
<evidence type="ECO:0000256" key="1">
    <source>
        <dbReference type="ARBA" id="ARBA00001947"/>
    </source>
</evidence>
<dbReference type="InterPro" id="IPR010252">
    <property type="entry name" value="HutF"/>
</dbReference>
<name>A0A4V3UT87_9GAMM</name>
<dbReference type="NCBIfam" id="NF006681">
    <property type="entry name" value="PRK09229.1-2"/>
    <property type="match status" value="1"/>
</dbReference>
<dbReference type="EMBL" id="MWQO01000036">
    <property type="protein sequence ID" value="THD09721.1"/>
    <property type="molecule type" value="Genomic_DNA"/>
</dbReference>
<dbReference type="InterPro" id="IPR006680">
    <property type="entry name" value="Amidohydro-rel"/>
</dbReference>
<evidence type="ECO:0000313" key="6">
    <source>
        <dbReference type="EMBL" id="THD09721.1"/>
    </source>
</evidence>
<dbReference type="Pfam" id="PF01979">
    <property type="entry name" value="Amidohydro_1"/>
    <property type="match status" value="1"/>
</dbReference>
<evidence type="ECO:0000256" key="2">
    <source>
        <dbReference type="ARBA" id="ARBA00022723"/>
    </source>
</evidence>
<dbReference type="GO" id="GO:0019239">
    <property type="term" value="F:deaminase activity"/>
    <property type="evidence" value="ECO:0007669"/>
    <property type="project" value="TreeGrafter"/>
</dbReference>
<dbReference type="PANTHER" id="PTHR11271">
    <property type="entry name" value="GUANINE DEAMINASE"/>
    <property type="match status" value="1"/>
</dbReference>
<dbReference type="RefSeq" id="WP_081126642.1">
    <property type="nucleotide sequence ID" value="NZ_LDOS01000001.1"/>
</dbReference>
<dbReference type="NCBIfam" id="NF006684">
    <property type="entry name" value="PRK09229.1-5"/>
    <property type="match status" value="1"/>
</dbReference>
<dbReference type="OrthoDB" id="9796020at2"/>
<dbReference type="Proteomes" id="UP000307749">
    <property type="component" value="Unassembled WGS sequence"/>
</dbReference>
<sequence>MNANLSMPNFWDGASWRAHSCGCDAAVAETSWHGWVIPGLVNAHSHAFQRAMAGLAERRVVRAGDARDSFWSWRETMYTFAARLDPETLHAVAAQAYVEMLEAGYTQVCEFHYLHHAQDGKPYAPASAMSAALIAAARETGIGLTLLPTLYMSGGFDQRPLAARQQRFAHTLDAFLDLLAELRALQGPGLNVGIALHSLRAVPAEALHELLQSGLAAQGPLHIHIAEQTAEVDDCLAATGQRPVAWLLDHAPLDARWCLVHATHMDSAETTRLARSGAVVALCPSTEANLGDGLFPLGPYLDAGGRIAIGSDSNVSISPVEELRWLEYGQRLARRARNLAASAQQPHAGARLVALALAGGRQAAGLDDTPMDAALLHLDGAHVLLAERRPEEVLDSWIFAGNAALVRDVCVAGQHLVRAGRHVHGEAIARRYRQALARLRA</sequence>
<dbReference type="PANTHER" id="PTHR11271:SF48">
    <property type="entry name" value="AMIDOHYDROLASE-RELATED DOMAIN-CONTAINING PROTEIN"/>
    <property type="match status" value="1"/>
</dbReference>
<dbReference type="NCBIfam" id="TIGR02022">
    <property type="entry name" value="hutF"/>
    <property type="match status" value="1"/>
</dbReference>
<reference evidence="6 7" key="1">
    <citation type="submission" date="2017-02" db="EMBL/GenBank/DDBJ databases">
        <title>Whole genome sequencing of Metallibacterium scheffleri DSM 24874 (T).</title>
        <authorList>
            <person name="Kumar S."/>
            <person name="Patil P."/>
            <person name="Patil P.B."/>
        </authorList>
    </citation>
    <scope>NUCLEOTIDE SEQUENCE [LARGE SCALE GENOMIC DNA]</scope>
    <source>
        <strain evidence="6 7">DSM 24874</strain>
    </source>
</reference>
<comment type="caution">
    <text evidence="6">The sequence shown here is derived from an EMBL/GenBank/DDBJ whole genome shotgun (WGS) entry which is preliminary data.</text>
</comment>
<evidence type="ECO:0000256" key="3">
    <source>
        <dbReference type="ARBA" id="ARBA00022801"/>
    </source>
</evidence>
<protein>
    <submittedName>
        <fullName evidence="6">Formimidoylglutamate deiminase</fullName>
    </submittedName>
</protein>
<keyword evidence="2" id="KW-0479">Metal-binding</keyword>
<dbReference type="Gene3D" id="2.30.40.10">
    <property type="entry name" value="Urease, subunit C, domain 1"/>
    <property type="match status" value="1"/>
</dbReference>
<dbReference type="SUPFAM" id="SSF51556">
    <property type="entry name" value="Metallo-dependent hydrolases"/>
    <property type="match status" value="1"/>
</dbReference>
<organism evidence="6 7">
    <name type="scientific">Metallibacterium scheffleri</name>
    <dbReference type="NCBI Taxonomy" id="993689"/>
    <lineage>
        <taxon>Bacteria</taxon>
        <taxon>Pseudomonadati</taxon>
        <taxon>Pseudomonadota</taxon>
        <taxon>Gammaproteobacteria</taxon>
        <taxon>Lysobacterales</taxon>
        <taxon>Rhodanobacteraceae</taxon>
        <taxon>Metallibacterium</taxon>
    </lineage>
</organism>
<evidence type="ECO:0000259" key="5">
    <source>
        <dbReference type="Pfam" id="PF01979"/>
    </source>
</evidence>
<keyword evidence="4" id="KW-0862">Zinc</keyword>
<keyword evidence="7" id="KW-1185">Reference proteome</keyword>
<dbReference type="InterPro" id="IPR011059">
    <property type="entry name" value="Metal-dep_hydrolase_composite"/>
</dbReference>
<dbReference type="InterPro" id="IPR051607">
    <property type="entry name" value="Metallo-dep_hydrolases"/>
</dbReference>
<comment type="cofactor">
    <cofactor evidence="1">
        <name>Zn(2+)</name>
        <dbReference type="ChEBI" id="CHEBI:29105"/>
    </cofactor>
</comment>
<dbReference type="InterPro" id="IPR032466">
    <property type="entry name" value="Metal_Hydrolase"/>
</dbReference>
<evidence type="ECO:0000313" key="7">
    <source>
        <dbReference type="Proteomes" id="UP000307749"/>
    </source>
</evidence>
<keyword evidence="3" id="KW-0378">Hydrolase</keyword>
<evidence type="ECO:0000256" key="4">
    <source>
        <dbReference type="ARBA" id="ARBA00022833"/>
    </source>
</evidence>
<accession>A0A4V3UT87</accession>
<dbReference type="STRING" id="993689.GCA_002077135_01345"/>